<dbReference type="AlphaFoldDB" id="A0A0P7BT11"/>
<proteinExistence type="predicted"/>
<feature type="chain" id="PRO_5006136183" description="DUF4097 domain-containing protein" evidence="1">
    <location>
        <begin position="20"/>
        <end position="337"/>
    </location>
</feature>
<evidence type="ECO:0000256" key="1">
    <source>
        <dbReference type="SAM" id="SignalP"/>
    </source>
</evidence>
<evidence type="ECO:0000313" key="4">
    <source>
        <dbReference type="Proteomes" id="UP000050454"/>
    </source>
</evidence>
<keyword evidence="4" id="KW-1185">Reference proteome</keyword>
<comment type="caution">
    <text evidence="3">The sequence shown here is derived from an EMBL/GenBank/DDBJ whole genome shotgun (WGS) entry which is preliminary data.</text>
</comment>
<dbReference type="RefSeq" id="WP_055149346.1">
    <property type="nucleotide sequence ID" value="NZ_JXSZ01000010.1"/>
</dbReference>
<evidence type="ECO:0000259" key="2">
    <source>
        <dbReference type="Pfam" id="PF13349"/>
    </source>
</evidence>
<reference evidence="3 4" key="1">
    <citation type="submission" date="2015-07" db="EMBL/GenBank/DDBJ databases">
        <title>The draft genome sequence of Leadbetterella sp. JN14-9.</title>
        <authorList>
            <person name="Liu Y."/>
            <person name="Du J."/>
            <person name="Shao Z."/>
        </authorList>
    </citation>
    <scope>NUCLEOTIDE SEQUENCE [LARGE SCALE GENOMIC DNA]</scope>
    <source>
        <strain evidence="3 4">JN14-9</strain>
    </source>
</reference>
<accession>A0A0P7BT11</accession>
<gene>
    <name evidence="3" type="ORF">AFM12_14125</name>
</gene>
<dbReference type="Proteomes" id="UP000050454">
    <property type="component" value="Unassembled WGS sequence"/>
</dbReference>
<dbReference type="PANTHER" id="PTHR34094:SF1">
    <property type="entry name" value="PROTEIN FAM185A"/>
    <property type="match status" value="1"/>
</dbReference>
<dbReference type="EMBL" id="LGTQ01000010">
    <property type="protein sequence ID" value="KPM47624.1"/>
    <property type="molecule type" value="Genomic_DNA"/>
</dbReference>
<dbReference type="OrthoDB" id="1523429at2"/>
<name>A0A0P7BT11_9BACT</name>
<keyword evidence="1" id="KW-0732">Signal</keyword>
<protein>
    <recommendedName>
        <fullName evidence="2">DUF4097 domain-containing protein</fullName>
    </recommendedName>
</protein>
<dbReference type="PANTHER" id="PTHR34094">
    <property type="match status" value="1"/>
</dbReference>
<sequence length="337" mass="35734">MKKLFPFFLLSLICFAVDAQDKPFLTKSFNSSQIRELDVKTSGGGITVYGTNDSETVVQVFIKSNNGKELSQSEIEDHLKDYTLEINREGQTLVCMAQNNRKNNWKNGLSISFKVYAPEQLDTDLLTSGGGIRMKNLEGNLRFATSGGGLELVELRGNVKGRTSGGGIKIKDSEDIIDLATSGGGIMAENVAGQVKLSTSGGGIKLYDMYGMISATTSGGSILVEGLEGELKTGTSGGSIRLADISGSVKASTSGGSINADIREVGEYLVLHSSGGGIDVDLPFDKGMDLDIKGNRVTMNNYRNFDGRKDKDRIVGTINGGGAEVSISTSSGSVNIR</sequence>
<feature type="domain" description="DUF4097" evidence="2">
    <location>
        <begin position="165"/>
        <end position="337"/>
    </location>
</feature>
<dbReference type="STRING" id="1605367.AFM12_14125"/>
<dbReference type="InterPro" id="IPR025164">
    <property type="entry name" value="Toastrack_DUF4097"/>
</dbReference>
<organism evidence="3 4">
    <name type="scientific">Jiulongibacter sediminis</name>
    <dbReference type="NCBI Taxonomy" id="1605367"/>
    <lineage>
        <taxon>Bacteria</taxon>
        <taxon>Pseudomonadati</taxon>
        <taxon>Bacteroidota</taxon>
        <taxon>Cytophagia</taxon>
        <taxon>Cytophagales</taxon>
        <taxon>Leadbetterellaceae</taxon>
        <taxon>Jiulongibacter</taxon>
    </lineage>
</organism>
<evidence type="ECO:0000313" key="3">
    <source>
        <dbReference type="EMBL" id="KPM47624.1"/>
    </source>
</evidence>
<dbReference type="Pfam" id="PF13349">
    <property type="entry name" value="DUF4097"/>
    <property type="match status" value="1"/>
</dbReference>
<feature type="signal peptide" evidence="1">
    <location>
        <begin position="1"/>
        <end position="19"/>
    </location>
</feature>